<dbReference type="Gene3D" id="3.40.50.300">
    <property type="entry name" value="P-loop containing nucleotide triphosphate hydrolases"/>
    <property type="match status" value="1"/>
</dbReference>
<comment type="catalytic activity">
    <reaction evidence="7">
        <text>GTP + H2O = GDP + phosphate + H(+)</text>
        <dbReference type="Rhea" id="RHEA:19669"/>
        <dbReference type="ChEBI" id="CHEBI:15377"/>
        <dbReference type="ChEBI" id="CHEBI:15378"/>
        <dbReference type="ChEBI" id="CHEBI:37565"/>
        <dbReference type="ChEBI" id="CHEBI:43474"/>
        <dbReference type="ChEBI" id="CHEBI:58189"/>
    </reaction>
</comment>
<dbReference type="SUPFAM" id="SSF52540">
    <property type="entry name" value="P-loop containing nucleoside triphosphate hydrolases"/>
    <property type="match status" value="1"/>
</dbReference>
<evidence type="ECO:0000256" key="9">
    <source>
        <dbReference type="ARBA" id="ARBA00081809"/>
    </source>
</evidence>
<dbReference type="GO" id="GO:0005525">
    <property type="term" value="F:GTP binding"/>
    <property type="evidence" value="ECO:0007669"/>
    <property type="project" value="UniProtKB-KW"/>
</dbReference>
<evidence type="ECO:0000256" key="3">
    <source>
        <dbReference type="ARBA" id="ARBA00022517"/>
    </source>
</evidence>
<reference evidence="12 13" key="1">
    <citation type="journal article" date="2011" name="J. Gen. Appl. Microbiol.">
        <title>Draft genome sequencing of the enigmatic yeast Saitoella complicata.</title>
        <authorList>
            <person name="Nishida H."/>
            <person name="Hamamoto M."/>
            <person name="Sugiyama J."/>
        </authorList>
    </citation>
    <scope>NUCLEOTIDE SEQUENCE [LARGE SCALE GENOMIC DNA]</scope>
    <source>
        <strain evidence="12 13">NRRL Y-17804</strain>
    </source>
</reference>
<accession>A0A0E9NKT3</accession>
<reference evidence="12 13" key="3">
    <citation type="journal article" date="2015" name="Genome Announc.">
        <title>Draft Genome Sequence of the Archiascomycetous Yeast Saitoella complicata.</title>
        <authorList>
            <person name="Yamauchi K."/>
            <person name="Kondo S."/>
            <person name="Hamamoto M."/>
            <person name="Takahashi Y."/>
            <person name="Ogura Y."/>
            <person name="Hayashi T."/>
            <person name="Nishida H."/>
        </authorList>
    </citation>
    <scope>NUCLEOTIDE SEQUENCE [LARGE SCALE GENOMIC DNA]</scope>
    <source>
        <strain evidence="12 13">NRRL Y-17804</strain>
    </source>
</reference>
<evidence type="ECO:0000256" key="1">
    <source>
        <dbReference type="ARBA" id="ARBA00004496"/>
    </source>
</evidence>
<dbReference type="CDD" id="cd01681">
    <property type="entry name" value="aeEF2_snRNP_like_IV"/>
    <property type="match status" value="1"/>
</dbReference>
<gene>
    <name evidence="12" type="ORF">G7K_4155-t1</name>
</gene>
<dbReference type="InterPro" id="IPR027417">
    <property type="entry name" value="P-loop_NTPase"/>
</dbReference>
<evidence type="ECO:0000313" key="13">
    <source>
        <dbReference type="Proteomes" id="UP000033140"/>
    </source>
</evidence>
<keyword evidence="13" id="KW-1185">Reference proteome</keyword>
<dbReference type="FunFam" id="3.30.70.870:FF:000002">
    <property type="entry name" value="Translation elongation factor 2"/>
    <property type="match status" value="1"/>
</dbReference>
<protein>
    <recommendedName>
        <fullName evidence="8">Ribosome assembly protein 1</fullName>
    </recommendedName>
    <alternativeName>
        <fullName evidence="9">Elongation factor-like 1</fullName>
    </alternativeName>
</protein>
<keyword evidence="6" id="KW-0342">GTP-binding</keyword>
<dbReference type="CDD" id="cd16261">
    <property type="entry name" value="EF2_snRNP_III"/>
    <property type="match status" value="1"/>
</dbReference>
<dbReference type="InterPro" id="IPR000795">
    <property type="entry name" value="T_Tr_GTP-bd_dom"/>
</dbReference>
<dbReference type="NCBIfam" id="TIGR00231">
    <property type="entry name" value="small_GTP"/>
    <property type="match status" value="1"/>
</dbReference>
<dbReference type="Gene3D" id="3.30.70.240">
    <property type="match status" value="1"/>
</dbReference>
<organism evidence="12 13">
    <name type="scientific">Saitoella complicata (strain BCRC 22490 / CBS 7301 / JCM 7358 / NBRC 10748 / NRRL Y-17804)</name>
    <dbReference type="NCBI Taxonomy" id="698492"/>
    <lineage>
        <taxon>Eukaryota</taxon>
        <taxon>Fungi</taxon>
        <taxon>Dikarya</taxon>
        <taxon>Ascomycota</taxon>
        <taxon>Taphrinomycotina</taxon>
        <taxon>Taphrinomycotina incertae sedis</taxon>
        <taxon>Saitoella</taxon>
    </lineage>
</organism>
<keyword evidence="3" id="KW-0690">Ribosome biogenesis</keyword>
<evidence type="ECO:0000313" key="12">
    <source>
        <dbReference type="EMBL" id="GAO50020.1"/>
    </source>
</evidence>
<dbReference type="RefSeq" id="XP_019026232.1">
    <property type="nucleotide sequence ID" value="XM_019165817.1"/>
</dbReference>
<dbReference type="Pfam" id="PF25118">
    <property type="entry name" value="EFL1"/>
    <property type="match status" value="1"/>
</dbReference>
<dbReference type="SUPFAM" id="SSF54211">
    <property type="entry name" value="Ribosomal protein S5 domain 2-like"/>
    <property type="match status" value="1"/>
</dbReference>
<evidence type="ECO:0000256" key="10">
    <source>
        <dbReference type="SAM" id="MobiDB-lite"/>
    </source>
</evidence>
<dbReference type="InterPro" id="IPR035647">
    <property type="entry name" value="EFG_III/V"/>
</dbReference>
<dbReference type="CDD" id="cd04096">
    <property type="entry name" value="eEF2_snRNP_like_C"/>
    <property type="match status" value="1"/>
</dbReference>
<dbReference type="CDD" id="cd16268">
    <property type="entry name" value="EF2_II"/>
    <property type="match status" value="1"/>
</dbReference>
<dbReference type="PANTHER" id="PTHR42908">
    <property type="entry name" value="TRANSLATION ELONGATION FACTOR-RELATED"/>
    <property type="match status" value="1"/>
</dbReference>
<dbReference type="SMART" id="SM00838">
    <property type="entry name" value="EFG_C"/>
    <property type="match status" value="1"/>
</dbReference>
<dbReference type="GO" id="GO:0003924">
    <property type="term" value="F:GTPase activity"/>
    <property type="evidence" value="ECO:0007669"/>
    <property type="project" value="InterPro"/>
</dbReference>
<dbReference type="InterPro" id="IPR041095">
    <property type="entry name" value="EFG_II"/>
</dbReference>
<dbReference type="CDD" id="cd01885">
    <property type="entry name" value="EF2"/>
    <property type="match status" value="1"/>
</dbReference>
<keyword evidence="2" id="KW-0963">Cytoplasm</keyword>
<evidence type="ECO:0000256" key="4">
    <source>
        <dbReference type="ARBA" id="ARBA00022741"/>
    </source>
</evidence>
<dbReference type="Pfam" id="PF00679">
    <property type="entry name" value="EFG_C"/>
    <property type="match status" value="1"/>
</dbReference>
<name>A0A0E9NKT3_SAICN</name>
<feature type="region of interest" description="Disordered" evidence="10">
    <location>
        <begin position="432"/>
        <end position="473"/>
    </location>
</feature>
<dbReference type="InterPro" id="IPR005225">
    <property type="entry name" value="Small_GTP-bd"/>
</dbReference>
<dbReference type="FunFam" id="3.90.1430.10:FF:000002">
    <property type="entry name" value="Elongation factor like GTPase 1"/>
    <property type="match status" value="1"/>
</dbReference>
<keyword evidence="5" id="KW-0378">Hydrolase</keyword>
<dbReference type="Gene3D" id="2.40.30.10">
    <property type="entry name" value="Translation factors"/>
    <property type="match status" value="1"/>
</dbReference>
<dbReference type="EMBL" id="BACD03000028">
    <property type="protein sequence ID" value="GAO50020.1"/>
    <property type="molecule type" value="Genomic_DNA"/>
</dbReference>
<dbReference type="Gene3D" id="3.30.70.870">
    <property type="entry name" value="Elongation Factor G (Translational Gtpase), domain 3"/>
    <property type="match status" value="1"/>
</dbReference>
<dbReference type="Pfam" id="PF14492">
    <property type="entry name" value="EFG_III"/>
    <property type="match status" value="1"/>
</dbReference>
<dbReference type="Gene3D" id="3.90.1430.10">
    <property type="entry name" value="Yeast translation eEF2 (G' domain)"/>
    <property type="match status" value="1"/>
</dbReference>
<dbReference type="PROSITE" id="PS51722">
    <property type="entry name" value="G_TR_2"/>
    <property type="match status" value="1"/>
</dbReference>
<dbReference type="InterPro" id="IPR000640">
    <property type="entry name" value="EFG_V-like"/>
</dbReference>
<keyword evidence="4" id="KW-0547">Nucleotide-binding</keyword>
<feature type="domain" description="Tr-type G" evidence="11">
    <location>
        <begin position="17"/>
        <end position="284"/>
    </location>
</feature>
<dbReference type="SUPFAM" id="SSF54980">
    <property type="entry name" value="EF-G C-terminal domain-like"/>
    <property type="match status" value="2"/>
</dbReference>
<evidence type="ECO:0000256" key="6">
    <source>
        <dbReference type="ARBA" id="ARBA00023134"/>
    </source>
</evidence>
<sequence>MPVIPPQQLVALQSTPENIRNICILAHVDHGKTSLSDGLLSSNGIISPKLAGQVRYLDSREDEQLRGITMQSSAISLFFRTLKAPPPEMPDAPPTATDHLINLIDSPGHIDFSSEVSTASRLCDGALVLVDVVEGVCSQTITVLRQAWLEKIRPVLVLNKLDRLFTELRLSSAEAAAHLNKVVEQVNAVMGSFFAGERMEEDMKWREGKERRKAAGELTEEEFEEKDDEDIYFEPSKGNVIFASAIDGWAFRLSQFAQLYAPKLGVKPENLQKVLWGDYYLDPKTKRVLQARHLKGRNLKPMFVQFVMDNVHAVYQNTVVERDTEMVEKIVKALGVKILPRDLRAKDARITLTSIMSQWLPLSTAVLLAVILELPSPLAAQSARIQSMLEEAPGAEAIDQEVKQSMLACNANGPVMAYVSKMVAVPEDELPRNKRRQLTADEMREQGLLQREQRERQVREARERAERAEAEANGVPLEEAMQKASLTDAPTEAQVAEGEDAVEMPEEEEFVDEKKEHMIGFSRIYSGTVAVGDELLVMGPKYNPAQPDRHVSRVTITDLYLLMGRELVALDKVPAGNVFGVGGLEGKVLKNGTICSVQGGGVNLAGVNMGSAPIVRVALEPADPRDMPKLVDGLKLLNQADPCVEVLVQDTGEHVILTAGELHLERCLKDLRERFAKVEIYSSKPIVPFKETIVKAPEMAPLKEGVEKRGEAVTTISSEKVGVKIRTRPLPAAVTEYLVKNAASFQRMFKHEQQQVSVGETTTALDGDIVEDEETLQTEKYLSKEDLKAGLEEAFADKENDDKFEWKGIVDKIVAFGPKRIGPNLLVDSTSENWMRKAFHGDSEEDRARQSGALTARDFEDYLYTGFQIATLRGPLCHEPMQGIVCYVEDVTVEDEVDENGTSVLRSQMGQISGQFMTVVRDAIRQGFLQWSPRLLLAMYSVDIQASTDVLGKVYGVVARRRGRIVAEEMKEGTPFFTIKAVFPVVESFGFSDDIRKKTSGAASPQLIFNGFEMLDIDPFWVPTTEEELEDLGELAERENVAKNYMDAVRRRKGLFVERRLVKGAEKQRTLKR</sequence>
<reference evidence="12 13" key="2">
    <citation type="journal article" date="2014" name="J. Gen. Appl. Microbiol.">
        <title>The early diverging ascomycetous budding yeast Saitoella complicata has three histone deacetylases belonging to the Clr6, Hos2, and Rpd3 lineages.</title>
        <authorList>
            <person name="Nishida H."/>
            <person name="Matsumoto T."/>
            <person name="Kondo S."/>
            <person name="Hamamoto M."/>
            <person name="Yoshikawa H."/>
        </authorList>
    </citation>
    <scope>NUCLEOTIDE SEQUENCE [LARGE SCALE GENOMIC DNA]</scope>
    <source>
        <strain evidence="12 13">NRRL Y-17804</strain>
    </source>
</reference>
<dbReference type="GO" id="GO:0005829">
    <property type="term" value="C:cytosol"/>
    <property type="evidence" value="ECO:0007669"/>
    <property type="project" value="TreeGrafter"/>
</dbReference>
<dbReference type="FunFam" id="3.30.70.240:FF:000006">
    <property type="entry name" value="Elongation factor like GTPase 1"/>
    <property type="match status" value="1"/>
</dbReference>
<dbReference type="FunFam" id="3.40.50.300:FF:000746">
    <property type="entry name" value="Ribosome assembly protein 1"/>
    <property type="match status" value="1"/>
</dbReference>
<evidence type="ECO:0000256" key="2">
    <source>
        <dbReference type="ARBA" id="ARBA00022490"/>
    </source>
</evidence>
<dbReference type="InterPro" id="IPR020568">
    <property type="entry name" value="Ribosomal_Su5_D2-typ_SF"/>
</dbReference>
<evidence type="ECO:0000256" key="7">
    <source>
        <dbReference type="ARBA" id="ARBA00048548"/>
    </source>
</evidence>
<dbReference type="AlphaFoldDB" id="A0A0E9NKT3"/>
<dbReference type="OrthoDB" id="364892at2759"/>
<dbReference type="GO" id="GO:0042256">
    <property type="term" value="P:cytosolic ribosome assembly"/>
    <property type="evidence" value="ECO:0007669"/>
    <property type="project" value="TreeGrafter"/>
</dbReference>
<dbReference type="STRING" id="698492.A0A0E9NKT3"/>
<dbReference type="InterPro" id="IPR014721">
    <property type="entry name" value="Ribsml_uS5_D2-typ_fold_subgr"/>
</dbReference>
<proteinExistence type="predicted"/>
<dbReference type="Gene3D" id="3.30.230.10">
    <property type="match status" value="1"/>
</dbReference>
<dbReference type="PRINTS" id="PR00315">
    <property type="entry name" value="ELONGATNFCT"/>
</dbReference>
<dbReference type="SUPFAM" id="SSF50447">
    <property type="entry name" value="Translation proteins"/>
    <property type="match status" value="1"/>
</dbReference>
<dbReference type="GO" id="GO:1990904">
    <property type="term" value="C:ribonucleoprotein complex"/>
    <property type="evidence" value="ECO:0007669"/>
    <property type="project" value="TreeGrafter"/>
</dbReference>
<evidence type="ECO:0000256" key="8">
    <source>
        <dbReference type="ARBA" id="ARBA00068031"/>
    </source>
</evidence>
<dbReference type="Proteomes" id="UP000033140">
    <property type="component" value="Unassembled WGS sequence"/>
</dbReference>
<dbReference type="PANTHER" id="PTHR42908:SF3">
    <property type="entry name" value="ELONGATION FACTOR-LIKE GTPASE 1"/>
    <property type="match status" value="1"/>
</dbReference>
<comment type="subcellular location">
    <subcellularLocation>
        <location evidence="1">Cytoplasm</location>
    </subcellularLocation>
</comment>
<dbReference type="GO" id="GO:0043022">
    <property type="term" value="F:ribosome binding"/>
    <property type="evidence" value="ECO:0007669"/>
    <property type="project" value="TreeGrafter"/>
</dbReference>
<dbReference type="Pfam" id="PF00009">
    <property type="entry name" value="GTP_EFTU"/>
    <property type="match status" value="1"/>
</dbReference>
<evidence type="ECO:0000256" key="5">
    <source>
        <dbReference type="ARBA" id="ARBA00022801"/>
    </source>
</evidence>
<comment type="caution">
    <text evidence="12">The sequence shown here is derived from an EMBL/GenBank/DDBJ whole genome shotgun (WGS) entry which is preliminary data.</text>
</comment>
<dbReference type="InterPro" id="IPR009000">
    <property type="entry name" value="Transl_B-barrel_sf"/>
</dbReference>
<evidence type="ECO:0000259" key="11">
    <source>
        <dbReference type="PROSITE" id="PS51722"/>
    </source>
</evidence>
<dbReference type="OMA" id="FARCDIQ"/>
<feature type="compositionally biased region" description="Basic and acidic residues" evidence="10">
    <location>
        <begin position="438"/>
        <end position="470"/>
    </location>
</feature>
<dbReference type="InterPro" id="IPR056752">
    <property type="entry name" value="EFL1"/>
</dbReference>